<evidence type="ECO:0000313" key="3">
    <source>
        <dbReference type="EMBL" id="EJK57399.1"/>
    </source>
</evidence>
<feature type="compositionally biased region" description="Polar residues" evidence="1">
    <location>
        <begin position="199"/>
        <end position="208"/>
    </location>
</feature>
<proteinExistence type="predicted"/>
<gene>
    <name evidence="3" type="ORF">THAOC_22554</name>
</gene>
<keyword evidence="2" id="KW-1133">Transmembrane helix</keyword>
<feature type="region of interest" description="Disordered" evidence="1">
    <location>
        <begin position="67"/>
        <end position="103"/>
    </location>
</feature>
<feature type="region of interest" description="Disordered" evidence="1">
    <location>
        <begin position="122"/>
        <end position="235"/>
    </location>
</feature>
<keyword evidence="2" id="KW-0472">Membrane</keyword>
<evidence type="ECO:0000256" key="1">
    <source>
        <dbReference type="SAM" id="MobiDB-lite"/>
    </source>
</evidence>
<keyword evidence="4" id="KW-1185">Reference proteome</keyword>
<keyword evidence="2" id="KW-0812">Transmembrane</keyword>
<comment type="caution">
    <text evidence="3">The sequence shown here is derived from an EMBL/GenBank/DDBJ whole genome shotgun (WGS) entry which is preliminary data.</text>
</comment>
<evidence type="ECO:0000313" key="4">
    <source>
        <dbReference type="Proteomes" id="UP000266841"/>
    </source>
</evidence>
<sequence>IQLYVRTTARRKEGRKARFILTIVVLVPAEMRRLAAWVLQYCTSRATDRPSKSLNSVAAVSTEDIIANRAASPPGPSPSPGRGAVRIRDIRFPATTSERTNRRPTVHRWLFEVDGCHGPAQWTRRRAEGTRPGRIDPVVATNAARGSEKVTQEKKSNPGAKMDPLYSKAQRQIGDDKSKSSRTTKSKRKKKGRSRENEQSAGQVSGPATSGRRRTRAAEADERQERSGSGRSAQGDSLPLGNKCAGYTVALLHVLDFCLGISLFVYGALVSVSSVTATAVAYGLFLVLGSVFGALGYFSNVAERKGLHASALTGAVLCLIDIGAFVSIFVSWSTFIAFLNEHAEDLLLTSDAVSTIDGLKVLFAVIFICLAGLEVHRTITVWSMRETMLQQDGQAPRRTSPSSSSSCCPCLSWLGLSKKRKTDDFVVFDDDASLESSLLWSKEGTQPSSEDYLEFVPEHERGLADYTSSVTLPEPKFDDRMDY</sequence>
<dbReference type="EMBL" id="AGNL01028342">
    <property type="protein sequence ID" value="EJK57399.1"/>
    <property type="molecule type" value="Genomic_DNA"/>
</dbReference>
<name>K0RY37_THAOC</name>
<feature type="non-terminal residue" evidence="3">
    <location>
        <position position="1"/>
    </location>
</feature>
<feature type="compositionally biased region" description="Basic residues" evidence="1">
    <location>
        <begin position="180"/>
        <end position="193"/>
    </location>
</feature>
<feature type="compositionally biased region" description="Basic and acidic residues" evidence="1">
    <location>
        <begin position="125"/>
        <end position="134"/>
    </location>
</feature>
<evidence type="ECO:0000256" key="2">
    <source>
        <dbReference type="SAM" id="Phobius"/>
    </source>
</evidence>
<organism evidence="3 4">
    <name type="scientific">Thalassiosira oceanica</name>
    <name type="common">Marine diatom</name>
    <dbReference type="NCBI Taxonomy" id="159749"/>
    <lineage>
        <taxon>Eukaryota</taxon>
        <taxon>Sar</taxon>
        <taxon>Stramenopiles</taxon>
        <taxon>Ochrophyta</taxon>
        <taxon>Bacillariophyta</taxon>
        <taxon>Coscinodiscophyceae</taxon>
        <taxon>Thalassiosirophycidae</taxon>
        <taxon>Thalassiosirales</taxon>
        <taxon>Thalassiosiraceae</taxon>
        <taxon>Thalassiosira</taxon>
    </lineage>
</organism>
<reference evidence="3 4" key="1">
    <citation type="journal article" date="2012" name="Genome Biol.">
        <title>Genome and low-iron response of an oceanic diatom adapted to chronic iron limitation.</title>
        <authorList>
            <person name="Lommer M."/>
            <person name="Specht M."/>
            <person name="Roy A.S."/>
            <person name="Kraemer L."/>
            <person name="Andreson R."/>
            <person name="Gutowska M.A."/>
            <person name="Wolf J."/>
            <person name="Bergner S.V."/>
            <person name="Schilhabel M.B."/>
            <person name="Klostermeier U.C."/>
            <person name="Beiko R.G."/>
            <person name="Rosenstiel P."/>
            <person name="Hippler M."/>
            <person name="Laroche J."/>
        </authorList>
    </citation>
    <scope>NUCLEOTIDE SEQUENCE [LARGE SCALE GENOMIC DNA]</scope>
    <source>
        <strain evidence="3 4">CCMP1005</strain>
    </source>
</reference>
<evidence type="ECO:0008006" key="5">
    <source>
        <dbReference type="Google" id="ProtNLM"/>
    </source>
</evidence>
<dbReference type="Proteomes" id="UP000266841">
    <property type="component" value="Unassembled WGS sequence"/>
</dbReference>
<feature type="transmembrane region" description="Helical" evidence="2">
    <location>
        <begin position="311"/>
        <end position="338"/>
    </location>
</feature>
<feature type="transmembrane region" description="Helical" evidence="2">
    <location>
        <begin position="244"/>
        <end position="267"/>
    </location>
</feature>
<dbReference type="AlphaFoldDB" id="K0RY37"/>
<feature type="transmembrane region" description="Helical" evidence="2">
    <location>
        <begin position="358"/>
        <end position="375"/>
    </location>
</feature>
<accession>K0RY37</accession>
<protein>
    <recommendedName>
        <fullName evidence="5">Transmembrane protein</fullName>
    </recommendedName>
</protein>
<feature type="transmembrane region" description="Helical" evidence="2">
    <location>
        <begin position="279"/>
        <end position="299"/>
    </location>
</feature>
<feature type="compositionally biased region" description="Basic and acidic residues" evidence="1">
    <location>
        <begin position="146"/>
        <end position="156"/>
    </location>
</feature>
<feature type="compositionally biased region" description="Basic and acidic residues" evidence="1">
    <location>
        <begin position="216"/>
        <end position="228"/>
    </location>
</feature>